<dbReference type="Gene3D" id="2.60.120.200">
    <property type="match status" value="1"/>
</dbReference>
<proteinExistence type="predicted"/>
<sequence>FYLTTPISVTLGQQYTYELTPTETADNNSGWVRLKYSDGYAGGKNNLNPNYEALFKTYVRDDGAPFAMLNLAVDPPLGNYVFYTSGTGTNILTFDYTVEAGHNSSRLDYTNTSSLSCSVPPYCESVKDAAGNDADLDLFSPGATNSLGANRNIVINTVPPTITFDPADAVAGVDPDKAVTITFSDNVVKHDPNNVNEPALTDLIVTTMFELKQDDANGSPAATGINATWDGANNRITINHDDFASEQVVYAALKANMVEDAYNNPVPAQNVTFTVKDAMAPTVDFNPDNLETGVSLASDIIITFNEAVRQADATNSALDNTNVDGHITLKEDDASGADIPFDATIDAATYVITVDPTTDFEGEKSIYACIDDQIEDFSDNAISQKCVTFDTEDVAPPVVTLSPYNGEPNVPIASGLIIQFSEPVRNILGDLANPDGIPLDDNNVDNLITLKIDDVNGAPLGFDAEVKLSRQKITIAPDNNFTSEQVIYYCIDPVEDYSDNATSQKCATFTAADIEAPSITIDPADATIDVPVDKIITFTSSEALKRVDGQALNDANVDDFINLHETSSSGAAINFDATIEAGSSLSFDGVDDYVDINTLADDMAGQTDWAFSLWFKPEKASFPEGDAYIFANNCDNGANCNNILVGINKATGNIFVYEIWGITIQGSATSDGDWNHVVYSR</sequence>
<evidence type="ECO:0000256" key="1">
    <source>
        <dbReference type="ARBA" id="ARBA00022729"/>
    </source>
</evidence>
<accession>A0A382BWC3</accession>
<feature type="non-terminal residue" evidence="3">
    <location>
        <position position="681"/>
    </location>
</feature>
<reference evidence="3" key="1">
    <citation type="submission" date="2018-05" db="EMBL/GenBank/DDBJ databases">
        <authorList>
            <person name="Lanie J.A."/>
            <person name="Ng W.-L."/>
            <person name="Kazmierczak K.M."/>
            <person name="Andrzejewski T.M."/>
            <person name="Davidsen T.M."/>
            <person name="Wayne K.J."/>
            <person name="Tettelin H."/>
            <person name="Glass J.I."/>
            <person name="Rusch D."/>
            <person name="Podicherti R."/>
            <person name="Tsui H.-C.T."/>
            <person name="Winkler M.E."/>
        </authorList>
    </citation>
    <scope>NUCLEOTIDE SEQUENCE</scope>
</reference>
<protein>
    <recommendedName>
        <fullName evidence="2">SbsA Ig-like domain-containing protein</fullName>
    </recommendedName>
</protein>
<dbReference type="AlphaFoldDB" id="A0A382BWC3"/>
<dbReference type="InterPro" id="IPR032812">
    <property type="entry name" value="SbsA_Ig"/>
</dbReference>
<keyword evidence="1" id="KW-0732">Signal</keyword>
<feature type="domain" description="SbsA Ig-like" evidence="2">
    <location>
        <begin position="279"/>
        <end position="391"/>
    </location>
</feature>
<dbReference type="Gene3D" id="2.60.40.1220">
    <property type="match status" value="1"/>
</dbReference>
<dbReference type="EMBL" id="UINC01031683">
    <property type="protein sequence ID" value="SVB18116.1"/>
    <property type="molecule type" value="Genomic_DNA"/>
</dbReference>
<dbReference type="Pfam" id="PF13205">
    <property type="entry name" value="Big_5"/>
    <property type="match status" value="1"/>
</dbReference>
<dbReference type="InterPro" id="IPR013320">
    <property type="entry name" value="ConA-like_dom_sf"/>
</dbReference>
<organism evidence="3">
    <name type="scientific">marine metagenome</name>
    <dbReference type="NCBI Taxonomy" id="408172"/>
    <lineage>
        <taxon>unclassified sequences</taxon>
        <taxon>metagenomes</taxon>
        <taxon>ecological metagenomes</taxon>
    </lineage>
</organism>
<dbReference type="InterPro" id="IPR014755">
    <property type="entry name" value="Cu-Rt/internalin_Ig-like"/>
</dbReference>
<evidence type="ECO:0000259" key="2">
    <source>
        <dbReference type="Pfam" id="PF13205"/>
    </source>
</evidence>
<gene>
    <name evidence="3" type="ORF">METZ01_LOCUS170970</name>
</gene>
<evidence type="ECO:0000313" key="3">
    <source>
        <dbReference type="EMBL" id="SVB18116.1"/>
    </source>
</evidence>
<feature type="non-terminal residue" evidence="3">
    <location>
        <position position="1"/>
    </location>
</feature>
<dbReference type="SUPFAM" id="SSF49899">
    <property type="entry name" value="Concanavalin A-like lectins/glucanases"/>
    <property type="match status" value="1"/>
</dbReference>
<name>A0A382BWC3_9ZZZZ</name>